<name>A0AAN6UJ48_9PEZI</name>
<accession>A0AAN6UJ48</accession>
<evidence type="ECO:0000313" key="1">
    <source>
        <dbReference type="EMBL" id="KAK4133813.1"/>
    </source>
</evidence>
<dbReference type="Proteomes" id="UP001304895">
    <property type="component" value="Unassembled WGS sequence"/>
</dbReference>
<proteinExistence type="predicted"/>
<dbReference type="EMBL" id="MU853411">
    <property type="protein sequence ID" value="KAK4133813.1"/>
    <property type="molecule type" value="Genomic_DNA"/>
</dbReference>
<evidence type="ECO:0000313" key="2">
    <source>
        <dbReference type="Proteomes" id="UP001304895"/>
    </source>
</evidence>
<reference evidence="1" key="1">
    <citation type="journal article" date="2023" name="Mol. Phylogenet. Evol.">
        <title>Genome-scale phylogeny and comparative genomics of the fungal order Sordariales.</title>
        <authorList>
            <person name="Hensen N."/>
            <person name="Bonometti L."/>
            <person name="Westerberg I."/>
            <person name="Brannstrom I.O."/>
            <person name="Guillou S."/>
            <person name="Cros-Aarteil S."/>
            <person name="Calhoun S."/>
            <person name="Haridas S."/>
            <person name="Kuo A."/>
            <person name="Mondo S."/>
            <person name="Pangilinan J."/>
            <person name="Riley R."/>
            <person name="LaButti K."/>
            <person name="Andreopoulos B."/>
            <person name="Lipzen A."/>
            <person name="Chen C."/>
            <person name="Yan M."/>
            <person name="Daum C."/>
            <person name="Ng V."/>
            <person name="Clum A."/>
            <person name="Steindorff A."/>
            <person name="Ohm R.A."/>
            <person name="Martin F."/>
            <person name="Silar P."/>
            <person name="Natvig D.O."/>
            <person name="Lalanne C."/>
            <person name="Gautier V."/>
            <person name="Ament-Velasquez S.L."/>
            <person name="Kruys A."/>
            <person name="Hutchinson M.I."/>
            <person name="Powell A.J."/>
            <person name="Barry K."/>
            <person name="Miller A.N."/>
            <person name="Grigoriev I.V."/>
            <person name="Debuchy R."/>
            <person name="Gladieux P."/>
            <person name="Hiltunen Thoren M."/>
            <person name="Johannesson H."/>
        </authorList>
    </citation>
    <scope>NUCLEOTIDE SEQUENCE</scope>
    <source>
        <strain evidence="1">CBS 123565</strain>
    </source>
</reference>
<protein>
    <submittedName>
        <fullName evidence="1">Uncharacterized protein</fullName>
    </submittedName>
</protein>
<keyword evidence="2" id="KW-1185">Reference proteome</keyword>
<comment type="caution">
    <text evidence="1">The sequence shown here is derived from an EMBL/GenBank/DDBJ whole genome shotgun (WGS) entry which is preliminary data.</text>
</comment>
<dbReference type="AlphaFoldDB" id="A0AAN6UJ48"/>
<gene>
    <name evidence="1" type="ORF">BT67DRAFT_44744</name>
</gene>
<organism evidence="1 2">
    <name type="scientific">Trichocladium antarcticum</name>
    <dbReference type="NCBI Taxonomy" id="1450529"/>
    <lineage>
        <taxon>Eukaryota</taxon>
        <taxon>Fungi</taxon>
        <taxon>Dikarya</taxon>
        <taxon>Ascomycota</taxon>
        <taxon>Pezizomycotina</taxon>
        <taxon>Sordariomycetes</taxon>
        <taxon>Sordariomycetidae</taxon>
        <taxon>Sordariales</taxon>
        <taxon>Chaetomiaceae</taxon>
        <taxon>Trichocladium</taxon>
    </lineage>
</organism>
<sequence length="240" mass="26755">MGYPGPFPVFCYPASAWRRSRQESGCAPYGMNGLRCWTGCQSQNGQLQRIIRAPGSTSNEGKCNLSIRLANGWLSWASNRCCCDVIAPKQATVGRVCRNCGDRRAGIFNSLPSCTFLRVKVAPCHLALRSRLLEIPYQNWESDEFHGHHATDGESETCPFYTGETSSRSVRLPRCSPRAFRSRPRALETTQQHHFCGSSNASFITRDPMTGDCRVFIAYKWGDSFNIRVAKDITSSAALQ</sequence>
<reference evidence="1" key="2">
    <citation type="submission" date="2023-05" db="EMBL/GenBank/DDBJ databases">
        <authorList>
            <consortium name="Lawrence Berkeley National Laboratory"/>
            <person name="Steindorff A."/>
            <person name="Hensen N."/>
            <person name="Bonometti L."/>
            <person name="Westerberg I."/>
            <person name="Brannstrom I.O."/>
            <person name="Guillou S."/>
            <person name="Cros-Aarteil S."/>
            <person name="Calhoun S."/>
            <person name="Haridas S."/>
            <person name="Kuo A."/>
            <person name="Mondo S."/>
            <person name="Pangilinan J."/>
            <person name="Riley R."/>
            <person name="Labutti K."/>
            <person name="Andreopoulos B."/>
            <person name="Lipzen A."/>
            <person name="Chen C."/>
            <person name="Yanf M."/>
            <person name="Daum C."/>
            <person name="Ng V."/>
            <person name="Clum A."/>
            <person name="Ohm R."/>
            <person name="Martin F."/>
            <person name="Silar P."/>
            <person name="Natvig D."/>
            <person name="Lalanne C."/>
            <person name="Gautier V."/>
            <person name="Ament-Velasquez S.L."/>
            <person name="Kruys A."/>
            <person name="Hutchinson M.I."/>
            <person name="Powell A.J."/>
            <person name="Barry K."/>
            <person name="Miller A.N."/>
            <person name="Grigoriev I.V."/>
            <person name="Debuchy R."/>
            <person name="Gladieux P."/>
            <person name="Thoren M.H."/>
            <person name="Johannesson H."/>
        </authorList>
    </citation>
    <scope>NUCLEOTIDE SEQUENCE</scope>
    <source>
        <strain evidence="1">CBS 123565</strain>
    </source>
</reference>